<organism evidence="1 2">
    <name type="scientific">Cryobacterium serini</name>
    <dbReference type="NCBI Taxonomy" id="1259201"/>
    <lineage>
        <taxon>Bacteria</taxon>
        <taxon>Bacillati</taxon>
        <taxon>Actinomycetota</taxon>
        <taxon>Actinomycetes</taxon>
        <taxon>Micrococcales</taxon>
        <taxon>Microbacteriaceae</taxon>
        <taxon>Cryobacterium</taxon>
    </lineage>
</organism>
<name>A0A4R9BS09_9MICO</name>
<reference evidence="1 2" key="1">
    <citation type="submission" date="2019-03" db="EMBL/GenBank/DDBJ databases">
        <title>Genomics of glacier-inhabiting Cryobacterium strains.</title>
        <authorList>
            <person name="Liu Q."/>
            <person name="Xin Y.-H."/>
        </authorList>
    </citation>
    <scope>NUCLEOTIDE SEQUENCE [LARGE SCALE GENOMIC DNA]</scope>
    <source>
        <strain evidence="1 2">Sr54</strain>
    </source>
</reference>
<dbReference type="Proteomes" id="UP000297626">
    <property type="component" value="Unassembled WGS sequence"/>
</dbReference>
<accession>A0A4R9BS09</accession>
<dbReference type="PROSITE" id="PS51257">
    <property type="entry name" value="PROKAR_LIPOPROTEIN"/>
    <property type="match status" value="1"/>
</dbReference>
<protein>
    <submittedName>
        <fullName evidence="1">Uncharacterized protein</fullName>
    </submittedName>
</protein>
<sequence length="580" mass="61277">MARHCTLGSVIPAFVLVVVLMLSGCVPYSDTAQSEIQATGAGVALTIEDAPSAADDEQSAVAIDAAAALPVAGAYLMLRPSEITANGPLSDDGVQLRLTLPAALPEGAAGSFAYFDAELGVWASVATEMDGRDASAMVSHLSTWTFVVSGTDGTLAGVVTVLEQTGDVIDDAATWWDGEGDGWLYRNAGLLLGTQAGAPECTGELPSWAQDEVISFLVGRPKSGESVLRCAGVDPDDKSLIQIKAVANRAYGFTVEFAAGVTPKNMQWSQLEGIATADVDALAGLLADTNLTPSFLDPREFLIGTTELSFSVAEEDVRAVPDGAHLVLFGKPDAQQVALSLVYKMAFDSIEGQAVGFMGVVLALRDCDPGELLDTEDAAAAIGWVLACIKAVDDEGFQKNLDAFTTEASAREDLPPAVQQFFKKKGVKVLRTVLHALKWLDVATLALWNIDYAGERTDDAWYVDIILQLATWEDIDGVWCGMISASDCSYSITLPTNVYGEEITSKGEIDGCFLGMASLPEYGSAGSVLAFCPAGVPTAPFIAQNQPTLDNPAFDRIWYYNGYEPPTMFREGEAAAAMGG</sequence>
<evidence type="ECO:0000313" key="1">
    <source>
        <dbReference type="EMBL" id="TFD89905.1"/>
    </source>
</evidence>
<dbReference type="RefSeq" id="WP_134527872.1">
    <property type="nucleotide sequence ID" value="NZ_SOHN01000008.1"/>
</dbReference>
<dbReference type="AlphaFoldDB" id="A0A4R9BS09"/>
<proteinExistence type="predicted"/>
<comment type="caution">
    <text evidence="1">The sequence shown here is derived from an EMBL/GenBank/DDBJ whole genome shotgun (WGS) entry which is preliminary data.</text>
</comment>
<evidence type="ECO:0000313" key="2">
    <source>
        <dbReference type="Proteomes" id="UP000297626"/>
    </source>
</evidence>
<dbReference type="EMBL" id="SOHN01000008">
    <property type="protein sequence ID" value="TFD89905.1"/>
    <property type="molecule type" value="Genomic_DNA"/>
</dbReference>
<gene>
    <name evidence="1" type="ORF">E3T51_04140</name>
</gene>
<keyword evidence="2" id="KW-1185">Reference proteome</keyword>